<sequence>MTEPRRRRRSGALGAGTVAAALALSGCAAIPTSGPVFQGDTVVQGYNAPGLRARGPVAGDDPLSIVQGFLTAQAAGPAGSFDVAQEFLTGKATAWDWESQVLVYDGDLDLMMDEEAVKTGRVTVTGSATVVGALDKRGVYAEDAPDGEGTVPVSFGLVRQGDGQWRIETVEDGLLLTESGFQAAFRPTRLYFPSADREVLVPDDRWFSNRTWQTSAVKETLVGPVEWLRGATASVVPEGTVLSPEAVLSEGGVVDVRLTDAISLATPEDRALLKAQLEATLFDALPLTVNLYRGEDLLSTPTSGVVLTKAGVEGNEIVAAQGEVMVLDGGVDDVVPLSPAVPLDGIAATALAQGNDARPLVVRDGTSSIVRLATRNLPEALLLTGEDLLAPSIDRFGGVWSGPGRQLGSLEVVRADLAEPGAPVVVSAPWLAGRSIQSIRVAHDGARIAVVSSDGVSTKVDVAGILRDDKDVPTGLSEPFRVGAPITSASQVVWADETTLAVLGTDRTDTAVAVHLVAVGGDTSRLPPVADAVAISAGDGERSVQVLTQDGTLFGRSRSGAVWEKRIEGVALPTYPG</sequence>
<evidence type="ECO:0000256" key="1">
    <source>
        <dbReference type="SAM" id="SignalP"/>
    </source>
</evidence>
<evidence type="ECO:0000259" key="3">
    <source>
        <dbReference type="Pfam" id="PF25976"/>
    </source>
</evidence>
<dbReference type="Proteomes" id="UP000822993">
    <property type="component" value="Unassembled WGS sequence"/>
</dbReference>
<protein>
    <recommendedName>
        <fullName evidence="6">Lipoprotein LpqB beta-propeller domain-containing protein</fullName>
    </recommendedName>
</protein>
<comment type="caution">
    <text evidence="4">The sequence shown here is derived from an EMBL/GenBank/DDBJ whole genome shotgun (WGS) entry which is preliminary data.</text>
</comment>
<evidence type="ECO:0000313" key="5">
    <source>
        <dbReference type="Proteomes" id="UP000822993"/>
    </source>
</evidence>
<proteinExistence type="predicted"/>
<dbReference type="InterPro" id="IPR018910">
    <property type="entry name" value="LpqB_C"/>
</dbReference>
<reference evidence="4 5" key="1">
    <citation type="submission" date="2020-08" db="EMBL/GenBank/DDBJ databases">
        <title>A Genomic Blueprint of the Chicken Gut Microbiome.</title>
        <authorList>
            <person name="Gilroy R."/>
            <person name="Ravi A."/>
            <person name="Getino M."/>
            <person name="Pursley I."/>
            <person name="Horton D.L."/>
            <person name="Alikhan N.-F."/>
            <person name="Baker D."/>
            <person name="Gharbi K."/>
            <person name="Hall N."/>
            <person name="Watson M."/>
            <person name="Adriaenssens E.M."/>
            <person name="Foster-Nyarko E."/>
            <person name="Jarju S."/>
            <person name="Secka A."/>
            <person name="Antonio M."/>
            <person name="Oren A."/>
            <person name="Chaudhuri R."/>
            <person name="La Ragione R.M."/>
            <person name="Hildebrand F."/>
            <person name="Pallen M.J."/>
        </authorList>
    </citation>
    <scope>NUCLEOTIDE SEQUENCE [LARGE SCALE GENOMIC DNA]</scope>
    <source>
        <strain evidence="4 5">Sa1BUA8</strain>
    </source>
</reference>
<organism evidence="4 5">
    <name type="scientific">Oerskovia douganii</name>
    <dbReference type="NCBI Taxonomy" id="2762210"/>
    <lineage>
        <taxon>Bacteria</taxon>
        <taxon>Bacillati</taxon>
        <taxon>Actinomycetota</taxon>
        <taxon>Actinomycetes</taxon>
        <taxon>Micrococcales</taxon>
        <taxon>Cellulomonadaceae</taxon>
        <taxon>Oerskovia</taxon>
    </lineage>
</organism>
<feature type="chain" id="PRO_5038439661" description="Lipoprotein LpqB beta-propeller domain-containing protein" evidence="1">
    <location>
        <begin position="29"/>
        <end position="577"/>
    </location>
</feature>
<feature type="domain" description="Lipoprotein LpqB N-terminal" evidence="3">
    <location>
        <begin position="55"/>
        <end position="182"/>
    </location>
</feature>
<name>A0A9D5U9D6_9CELL</name>
<evidence type="ECO:0000313" key="4">
    <source>
        <dbReference type="EMBL" id="MBE7700710.1"/>
    </source>
</evidence>
<dbReference type="InterPro" id="IPR059026">
    <property type="entry name" value="LpqB_N"/>
</dbReference>
<evidence type="ECO:0008006" key="6">
    <source>
        <dbReference type="Google" id="ProtNLM"/>
    </source>
</evidence>
<keyword evidence="1" id="KW-0732">Signal</keyword>
<gene>
    <name evidence="4" type="ORF">H9623_10400</name>
</gene>
<dbReference type="Pfam" id="PF25976">
    <property type="entry name" value="LpqB_N"/>
    <property type="match status" value="1"/>
</dbReference>
<dbReference type="Pfam" id="PF10647">
    <property type="entry name" value="Gmad1"/>
    <property type="match status" value="1"/>
</dbReference>
<evidence type="ECO:0000259" key="2">
    <source>
        <dbReference type="Pfam" id="PF10647"/>
    </source>
</evidence>
<accession>A0A9D5U9D6</accession>
<feature type="domain" description="Lipoprotein LpqB C-terminal" evidence="2">
    <location>
        <begin position="331"/>
        <end position="576"/>
    </location>
</feature>
<dbReference type="EMBL" id="JACSPN010000012">
    <property type="protein sequence ID" value="MBE7700710.1"/>
    <property type="molecule type" value="Genomic_DNA"/>
</dbReference>
<feature type="signal peptide" evidence="1">
    <location>
        <begin position="1"/>
        <end position="28"/>
    </location>
</feature>
<dbReference type="AlphaFoldDB" id="A0A9D5U9D6"/>
<keyword evidence="5" id="KW-1185">Reference proteome</keyword>
<dbReference type="PROSITE" id="PS51257">
    <property type="entry name" value="PROKAR_LIPOPROTEIN"/>
    <property type="match status" value="1"/>
</dbReference>
<dbReference type="RefSeq" id="WP_193719980.1">
    <property type="nucleotide sequence ID" value="NZ_JACSPN010000012.1"/>
</dbReference>